<protein>
    <submittedName>
        <fullName evidence="1">Uncharacterized protein</fullName>
    </submittedName>
</protein>
<organism evidence="1 2">
    <name type="scientific">Phenylobacterium montanum</name>
    <dbReference type="NCBI Taxonomy" id="2823693"/>
    <lineage>
        <taxon>Bacteria</taxon>
        <taxon>Pseudomonadati</taxon>
        <taxon>Pseudomonadota</taxon>
        <taxon>Alphaproteobacteria</taxon>
        <taxon>Caulobacterales</taxon>
        <taxon>Caulobacteraceae</taxon>
        <taxon>Phenylobacterium</taxon>
    </lineage>
</organism>
<name>A0A975IW65_9CAUL</name>
<dbReference type="AlphaFoldDB" id="A0A975IW65"/>
<keyword evidence="2" id="KW-1185">Reference proteome</keyword>
<dbReference type="KEGG" id="caul:KCG34_06385"/>
<dbReference type="Proteomes" id="UP000676409">
    <property type="component" value="Chromosome"/>
</dbReference>
<accession>A0A975IW65</accession>
<gene>
    <name evidence="1" type="ORF">KCG34_06385</name>
</gene>
<dbReference type="RefSeq" id="WP_211939557.1">
    <property type="nucleotide sequence ID" value="NZ_CP073078.1"/>
</dbReference>
<proteinExistence type="predicted"/>
<sequence>MAIAFRAEVEKLHEALATGDDPEQRQFEGPIRFLIDAMVATPGYGQLVLDVRGDLAGILSIADKQKPFGRDPKGLVV</sequence>
<evidence type="ECO:0000313" key="1">
    <source>
        <dbReference type="EMBL" id="QUD89505.1"/>
    </source>
</evidence>
<reference evidence="1" key="1">
    <citation type="submission" date="2021-04" db="EMBL/GenBank/DDBJ databases">
        <title>The complete genome sequence of Caulobacter sp. S6.</title>
        <authorList>
            <person name="Tang Y."/>
            <person name="Ouyang W."/>
            <person name="Liu Q."/>
            <person name="Huang B."/>
            <person name="Guo Z."/>
            <person name="Lei P."/>
        </authorList>
    </citation>
    <scope>NUCLEOTIDE SEQUENCE</scope>
    <source>
        <strain evidence="1">S6</strain>
    </source>
</reference>
<evidence type="ECO:0000313" key="2">
    <source>
        <dbReference type="Proteomes" id="UP000676409"/>
    </source>
</evidence>
<dbReference type="EMBL" id="CP073078">
    <property type="protein sequence ID" value="QUD89505.1"/>
    <property type="molecule type" value="Genomic_DNA"/>
</dbReference>